<dbReference type="InterPro" id="IPR048332">
    <property type="entry name" value="GD_AH_C"/>
</dbReference>
<organism evidence="4 5">
    <name type="scientific">Sphingobacterium haloxyli</name>
    <dbReference type="NCBI Taxonomy" id="2100533"/>
    <lineage>
        <taxon>Bacteria</taxon>
        <taxon>Pseudomonadati</taxon>
        <taxon>Bacteroidota</taxon>
        <taxon>Sphingobacteriia</taxon>
        <taxon>Sphingobacteriales</taxon>
        <taxon>Sphingobacteriaceae</taxon>
        <taxon>Sphingobacterium</taxon>
    </lineage>
</organism>
<comment type="caution">
    <text evidence="4">The sequence shown here is derived from an EMBL/GenBank/DDBJ whole genome shotgun (WGS) entry which is preliminary data.</text>
</comment>
<dbReference type="OrthoDB" id="9804574at2"/>
<sequence length="554" mass="59933">MKKERLSYLQIHPKDNVLVALRDLPKGFEVDFGGQRFFVREAVRAKHKFTIAALEKDADVLMYGVLVGKMNYAVAQGVVISTDNLRHASDDFKLGNRKLDWDKPDVSAFEGRTFNGFHRSNGTVGTANYWLVIPLVFCENRNVLTLKSALEEKLGYHVASKDYSDEVDELIARYQAGASVDELLAIDLSSAKAGKEKMRLFPNVDGVKFLNHNMGCGGTRLDSDALCGLLAGYIAHPNVAGATVLSLGCQHAQASILQEEIRKRDAAFDKPLYIFEQQFEGTEQELMQKAIKATFAGLTQANKQTRQPAPLNKLCIGLECGGSDGFSGISANPALGYVSDMLVTMGGSVILAEFPELCGVEQELSDRCIDEATAEKFMHLMKTYNAKAEADGSGFYMNPSPGNIRDGLITDAIKSAGAAKKGGNSPIAAVVDYPGIVNTQGLNLLCTPGNDVESTTAEVAAGANIVLFTTGLGTPTGNPIAPVIKLSTNTKTFQRMPDIIDINCGTIIDGEETIQETAYRILDYVIQVASGDTQPKAVQLGQDDFIPWRRGVSL</sequence>
<dbReference type="EMBL" id="PVBQ01000015">
    <property type="protein sequence ID" value="PRD46285.1"/>
    <property type="molecule type" value="Genomic_DNA"/>
</dbReference>
<keyword evidence="2" id="KW-0456">Lyase</keyword>
<evidence type="ECO:0000313" key="5">
    <source>
        <dbReference type="Proteomes" id="UP000239711"/>
    </source>
</evidence>
<name>A0A2S9J0I7_9SPHI</name>
<dbReference type="InterPro" id="IPR007392">
    <property type="entry name" value="GD_AH_second"/>
</dbReference>
<evidence type="ECO:0000256" key="1">
    <source>
        <dbReference type="ARBA" id="ARBA00010986"/>
    </source>
</evidence>
<accession>A0A2S9J0I7</accession>
<dbReference type="InterPro" id="IPR013974">
    <property type="entry name" value="SAF"/>
</dbReference>
<dbReference type="PANTHER" id="PTHR30536">
    <property type="entry name" value="ALTRONATE/GALACTARATE DEHYDRATASE"/>
    <property type="match status" value="1"/>
</dbReference>
<reference evidence="4 5" key="1">
    <citation type="submission" date="2018-02" db="EMBL/GenBank/DDBJ databases">
        <title>The draft genome of Sphingobacterium sp. 5JN-11.</title>
        <authorList>
            <person name="Liu L."/>
            <person name="Li L."/>
            <person name="Liang L."/>
            <person name="Zhang X."/>
            <person name="Wang T."/>
        </authorList>
    </citation>
    <scope>NUCLEOTIDE SEQUENCE [LARGE SCALE GENOMIC DNA]</scope>
    <source>
        <strain evidence="4 5">5JN-11</strain>
    </source>
</reference>
<dbReference type="RefSeq" id="WP_105718018.1">
    <property type="nucleotide sequence ID" value="NZ_PVBQ01000015.1"/>
</dbReference>
<dbReference type="Pfam" id="PF08666">
    <property type="entry name" value="SAF"/>
    <property type="match status" value="1"/>
</dbReference>
<proteinExistence type="inferred from homology"/>
<evidence type="ECO:0000256" key="2">
    <source>
        <dbReference type="ARBA" id="ARBA00023239"/>
    </source>
</evidence>
<keyword evidence="4" id="KW-0378">Hydrolase</keyword>
<dbReference type="AlphaFoldDB" id="A0A2S9J0I7"/>
<evidence type="ECO:0000259" key="3">
    <source>
        <dbReference type="SMART" id="SM00858"/>
    </source>
</evidence>
<dbReference type="PANTHER" id="PTHR30536:SF5">
    <property type="entry name" value="ALTRONATE DEHYDRATASE"/>
    <property type="match status" value="1"/>
</dbReference>
<dbReference type="GO" id="GO:0016829">
    <property type="term" value="F:lyase activity"/>
    <property type="evidence" value="ECO:0007669"/>
    <property type="project" value="UniProtKB-KW"/>
</dbReference>
<protein>
    <submittedName>
        <fullName evidence="4">Altronate hydrolase</fullName>
    </submittedName>
</protein>
<dbReference type="GO" id="GO:0016787">
    <property type="term" value="F:hydrolase activity"/>
    <property type="evidence" value="ECO:0007669"/>
    <property type="project" value="UniProtKB-KW"/>
</dbReference>
<dbReference type="SMART" id="SM00858">
    <property type="entry name" value="SAF"/>
    <property type="match status" value="1"/>
</dbReference>
<dbReference type="CDD" id="cd11613">
    <property type="entry name" value="SAF_AH_GD"/>
    <property type="match status" value="1"/>
</dbReference>
<dbReference type="InterPro" id="IPR044144">
    <property type="entry name" value="SAF_UxaA/GarD"/>
</dbReference>
<dbReference type="Pfam" id="PF20629">
    <property type="entry name" value="GD_AH_C"/>
    <property type="match status" value="1"/>
</dbReference>
<dbReference type="Pfam" id="PF04295">
    <property type="entry name" value="GD_AH_second"/>
    <property type="match status" value="1"/>
</dbReference>
<feature type="domain" description="SAF" evidence="3">
    <location>
        <begin position="15"/>
        <end position="86"/>
    </location>
</feature>
<keyword evidence="5" id="KW-1185">Reference proteome</keyword>
<dbReference type="GO" id="GO:0019698">
    <property type="term" value="P:D-galacturonate catabolic process"/>
    <property type="evidence" value="ECO:0007669"/>
    <property type="project" value="TreeGrafter"/>
</dbReference>
<evidence type="ECO:0000313" key="4">
    <source>
        <dbReference type="EMBL" id="PRD46285.1"/>
    </source>
</evidence>
<dbReference type="Proteomes" id="UP000239711">
    <property type="component" value="Unassembled WGS sequence"/>
</dbReference>
<dbReference type="Gene3D" id="2.30.130.110">
    <property type="match status" value="1"/>
</dbReference>
<comment type="similarity">
    <text evidence="1">Belongs to the UxaA family.</text>
</comment>
<gene>
    <name evidence="4" type="ORF">C5745_15980</name>
</gene>
<dbReference type="InterPro" id="IPR052172">
    <property type="entry name" value="UxaA_altronate/galactarate_dh"/>
</dbReference>